<protein>
    <submittedName>
        <fullName evidence="1">Uncharacterized protein</fullName>
    </submittedName>
</protein>
<accession>A0A9J9QBJ0</accession>
<dbReference type="Proteomes" id="UP000000450">
    <property type="component" value="Chromosome"/>
</dbReference>
<keyword evidence="2" id="KW-1185">Reference proteome</keyword>
<proteinExistence type="predicted"/>
<name>A0A9J9QBJ0_ACIET</name>
<gene>
    <name evidence="1" type="ordered locus">Dtpsy_3296</name>
</gene>
<dbReference type="AlphaFoldDB" id="A0A9J9QBJ0"/>
<sequence length="99" mass="11017">MSDWPDHFTRDMSCAPAEWQRLLQRALAGHDWVAQGDAQVRIALAGGALTLHWAPGPARQIALLRLPTLHLHFAFDGVPPAERQAFMRHLDLHTHRGGG</sequence>
<evidence type="ECO:0000313" key="1">
    <source>
        <dbReference type="EMBL" id="ACM34725.1"/>
    </source>
</evidence>
<reference evidence="1 2" key="1">
    <citation type="journal article" date="2010" name="J. Bacteriol.">
        <title>Completed genome sequence of the anaerobic iron-oxidizing bacterium Acidovorax ebreus strain TPSY.</title>
        <authorList>
            <person name="Byrne-Bailey K.G."/>
            <person name="Weber K.A."/>
            <person name="Chair A.H."/>
            <person name="Bose S."/>
            <person name="Knox T."/>
            <person name="Spanbauer T.L."/>
            <person name="Chertkov O."/>
            <person name="Coates J.D."/>
        </authorList>
    </citation>
    <scope>NUCLEOTIDE SEQUENCE [LARGE SCALE GENOMIC DNA]</scope>
    <source>
        <strain evidence="1 2">TPSY</strain>
    </source>
</reference>
<organism evidence="1 2">
    <name type="scientific">Acidovorax ebreus (strain TPSY)</name>
    <name type="common">Diaphorobacter sp. (strain TPSY)</name>
    <dbReference type="NCBI Taxonomy" id="535289"/>
    <lineage>
        <taxon>Bacteria</taxon>
        <taxon>Pseudomonadati</taxon>
        <taxon>Pseudomonadota</taxon>
        <taxon>Betaproteobacteria</taxon>
        <taxon>Burkholderiales</taxon>
        <taxon>Comamonadaceae</taxon>
        <taxon>Diaphorobacter</taxon>
    </lineage>
</organism>
<dbReference type="KEGG" id="dia:Dtpsy_3296"/>
<dbReference type="EMBL" id="CP001392">
    <property type="protein sequence ID" value="ACM34725.1"/>
    <property type="molecule type" value="Genomic_DNA"/>
</dbReference>
<dbReference type="RefSeq" id="WP_015914530.1">
    <property type="nucleotide sequence ID" value="NC_011992.1"/>
</dbReference>
<evidence type="ECO:0000313" key="2">
    <source>
        <dbReference type="Proteomes" id="UP000000450"/>
    </source>
</evidence>